<keyword evidence="3" id="KW-0804">Transcription</keyword>
<dbReference type="Gene3D" id="1.10.357.10">
    <property type="entry name" value="Tetracycline Repressor, domain 2"/>
    <property type="match status" value="1"/>
</dbReference>
<protein>
    <submittedName>
        <fullName evidence="6">TetR/AcrR family transcriptional regulator</fullName>
    </submittedName>
</protein>
<dbReference type="InterPro" id="IPR050109">
    <property type="entry name" value="HTH-type_TetR-like_transc_reg"/>
</dbReference>
<dbReference type="EMBL" id="JACXIZ010000015">
    <property type="protein sequence ID" value="MBD2845371.1"/>
    <property type="molecule type" value="Genomic_DNA"/>
</dbReference>
<name>A0A927GRL0_9BACL</name>
<evidence type="ECO:0000259" key="5">
    <source>
        <dbReference type="PROSITE" id="PS50977"/>
    </source>
</evidence>
<comment type="caution">
    <text evidence="6">The sequence shown here is derived from an EMBL/GenBank/DDBJ whole genome shotgun (WGS) entry which is preliminary data.</text>
</comment>
<dbReference type="PANTHER" id="PTHR30055">
    <property type="entry name" value="HTH-TYPE TRANSCRIPTIONAL REGULATOR RUTR"/>
    <property type="match status" value="1"/>
</dbReference>
<keyword evidence="7" id="KW-1185">Reference proteome</keyword>
<evidence type="ECO:0000313" key="6">
    <source>
        <dbReference type="EMBL" id="MBD2845371.1"/>
    </source>
</evidence>
<feature type="domain" description="HTH tetR-type" evidence="5">
    <location>
        <begin position="11"/>
        <end position="71"/>
    </location>
</feature>
<evidence type="ECO:0000313" key="7">
    <source>
        <dbReference type="Proteomes" id="UP000621560"/>
    </source>
</evidence>
<feature type="DNA-binding region" description="H-T-H motif" evidence="4">
    <location>
        <begin position="34"/>
        <end position="53"/>
    </location>
</feature>
<keyword evidence="2 4" id="KW-0238">DNA-binding</keyword>
<dbReference type="AlphaFoldDB" id="A0A927GRL0"/>
<dbReference type="PROSITE" id="PS50977">
    <property type="entry name" value="HTH_TETR_2"/>
    <property type="match status" value="1"/>
</dbReference>
<dbReference type="RefSeq" id="WP_190916915.1">
    <property type="nucleotide sequence ID" value="NZ_JACXIZ010000015.1"/>
</dbReference>
<proteinExistence type="predicted"/>
<evidence type="ECO:0000256" key="2">
    <source>
        <dbReference type="ARBA" id="ARBA00023125"/>
    </source>
</evidence>
<dbReference type="Proteomes" id="UP000621560">
    <property type="component" value="Unassembled WGS sequence"/>
</dbReference>
<dbReference type="SUPFAM" id="SSF46689">
    <property type="entry name" value="Homeodomain-like"/>
    <property type="match status" value="1"/>
</dbReference>
<evidence type="ECO:0000256" key="4">
    <source>
        <dbReference type="PROSITE-ProRule" id="PRU00335"/>
    </source>
</evidence>
<dbReference type="InterPro" id="IPR009057">
    <property type="entry name" value="Homeodomain-like_sf"/>
</dbReference>
<dbReference type="PANTHER" id="PTHR30055:SF234">
    <property type="entry name" value="HTH-TYPE TRANSCRIPTIONAL REGULATOR BETI"/>
    <property type="match status" value="1"/>
</dbReference>
<accession>A0A927GRL0</accession>
<reference evidence="6" key="1">
    <citation type="submission" date="2020-09" db="EMBL/GenBank/DDBJ databases">
        <title>A novel bacterium of genus Paenibacillus, isolated from South China Sea.</title>
        <authorList>
            <person name="Huang H."/>
            <person name="Mo K."/>
            <person name="Hu Y."/>
        </authorList>
    </citation>
    <scope>NUCLEOTIDE SEQUENCE</scope>
    <source>
        <strain evidence="6">IB182496</strain>
    </source>
</reference>
<dbReference type="Pfam" id="PF00440">
    <property type="entry name" value="TetR_N"/>
    <property type="match status" value="1"/>
</dbReference>
<dbReference type="InterPro" id="IPR001647">
    <property type="entry name" value="HTH_TetR"/>
</dbReference>
<sequence length="205" mass="23160">MPKKFDLQTRETVRAQLMQAGREQFARYGLQKTNVAELAKASAIAAGTFYAFFPSKEALYFELLEEEERRIRKQLYRLAEASPPTAASFRQFFRDAFRLLRESPFIRQTLDAAQLAALVRKLPAERLARNAEQDNIALLPLLGRWQDAGVLRPAPGELIVSAMRALLLLALHEVEIGELQYEATMQLLIDSVSDGLLRNEGARTP</sequence>
<gene>
    <name evidence="6" type="ORF">IDH44_09225</name>
</gene>
<dbReference type="GO" id="GO:0000976">
    <property type="term" value="F:transcription cis-regulatory region binding"/>
    <property type="evidence" value="ECO:0007669"/>
    <property type="project" value="TreeGrafter"/>
</dbReference>
<evidence type="ECO:0000256" key="1">
    <source>
        <dbReference type="ARBA" id="ARBA00023015"/>
    </source>
</evidence>
<keyword evidence="1" id="KW-0805">Transcription regulation</keyword>
<dbReference type="GO" id="GO:0003700">
    <property type="term" value="F:DNA-binding transcription factor activity"/>
    <property type="evidence" value="ECO:0007669"/>
    <property type="project" value="TreeGrafter"/>
</dbReference>
<organism evidence="6 7">
    <name type="scientific">Paenibacillus sabuli</name>
    <dbReference type="NCBI Taxonomy" id="2772509"/>
    <lineage>
        <taxon>Bacteria</taxon>
        <taxon>Bacillati</taxon>
        <taxon>Bacillota</taxon>
        <taxon>Bacilli</taxon>
        <taxon>Bacillales</taxon>
        <taxon>Paenibacillaceae</taxon>
        <taxon>Paenibacillus</taxon>
    </lineage>
</organism>
<evidence type="ECO:0000256" key="3">
    <source>
        <dbReference type="ARBA" id="ARBA00023163"/>
    </source>
</evidence>